<name>D8ID94_BRAP9</name>
<evidence type="ECO:0000256" key="3">
    <source>
        <dbReference type="ARBA" id="ARBA00022729"/>
    </source>
</evidence>
<proteinExistence type="inferred from homology"/>
<dbReference type="GO" id="GO:0055085">
    <property type="term" value="P:transmembrane transport"/>
    <property type="evidence" value="ECO:0007669"/>
    <property type="project" value="InterPro"/>
</dbReference>
<dbReference type="RefSeq" id="WP_013244070.1">
    <property type="nucleotide sequence ID" value="NC_014330.1"/>
</dbReference>
<dbReference type="InParanoid" id="D8ID94"/>
<protein>
    <submittedName>
        <fullName evidence="4">TRAP dicarboxylate transporter-DctP subunit</fullName>
    </submittedName>
</protein>
<dbReference type="HOGENOM" id="CLU_036176_1_0_12"/>
<keyword evidence="2" id="KW-0813">Transport</keyword>
<comment type="similarity">
    <text evidence="1">Belongs to the bacterial solute-binding protein 7 family.</text>
</comment>
<dbReference type="InterPro" id="IPR038404">
    <property type="entry name" value="TRAP_DctP_sf"/>
</dbReference>
<organism evidence="4 5">
    <name type="scientific">Brachyspira pilosicoli (strain ATCC BAA-1826 / 95/1000)</name>
    <dbReference type="NCBI Taxonomy" id="759914"/>
    <lineage>
        <taxon>Bacteria</taxon>
        <taxon>Pseudomonadati</taxon>
        <taxon>Spirochaetota</taxon>
        <taxon>Spirochaetia</taxon>
        <taxon>Brachyspirales</taxon>
        <taxon>Brachyspiraceae</taxon>
        <taxon>Brachyspira</taxon>
    </lineage>
</organism>
<dbReference type="Pfam" id="PF03480">
    <property type="entry name" value="DctP"/>
    <property type="match status" value="1"/>
</dbReference>
<dbReference type="eggNOG" id="COG1638">
    <property type="taxonomic scope" value="Bacteria"/>
</dbReference>
<keyword evidence="5" id="KW-1185">Reference proteome</keyword>
<evidence type="ECO:0000256" key="2">
    <source>
        <dbReference type="ARBA" id="ARBA00022448"/>
    </source>
</evidence>
<dbReference type="Gene3D" id="3.40.190.170">
    <property type="entry name" value="Bacterial extracellular solute-binding protein, family 7"/>
    <property type="match status" value="1"/>
</dbReference>
<dbReference type="InterPro" id="IPR018389">
    <property type="entry name" value="DctP_fam"/>
</dbReference>
<dbReference type="NCBIfam" id="NF037995">
    <property type="entry name" value="TRAP_S1"/>
    <property type="match status" value="1"/>
</dbReference>
<dbReference type="PANTHER" id="PTHR33376">
    <property type="match status" value="1"/>
</dbReference>
<reference evidence="4 5" key="1">
    <citation type="journal article" date="2010" name="PLoS ONE">
        <title>The complete genome sequence of the pathogenic intestinal spirochete Brachyspira pilosicoli and comparison with other Brachyspira genomes.</title>
        <authorList>
            <person name="Wanchanthuek P."/>
            <person name="Bellgard M.I."/>
            <person name="La T."/>
            <person name="Ryan K."/>
            <person name="Moolhuijzen P."/>
            <person name="Chapman B."/>
            <person name="Black M."/>
            <person name="Schibeci D."/>
            <person name="Hunter A."/>
            <person name="Barrero R."/>
            <person name="Phillips N.D."/>
            <person name="Hampson D.J."/>
        </authorList>
    </citation>
    <scope>NUCLEOTIDE SEQUENCE [LARGE SCALE GENOMIC DNA]</scope>
    <source>
        <strain evidence="5">ATCC BAA-1826 / 95/1000</strain>
    </source>
</reference>
<dbReference type="PANTHER" id="PTHR33376:SF7">
    <property type="entry name" value="C4-DICARBOXYLATE-BINDING PROTEIN DCTB"/>
    <property type="match status" value="1"/>
</dbReference>
<evidence type="ECO:0000313" key="4">
    <source>
        <dbReference type="EMBL" id="ADK31117.1"/>
    </source>
</evidence>
<dbReference type="AlphaFoldDB" id="D8ID94"/>
<keyword evidence="3" id="KW-0732">Signal</keyword>
<dbReference type="EMBL" id="CP002025">
    <property type="protein sequence ID" value="ADK31117.1"/>
    <property type="molecule type" value="Genomic_DNA"/>
</dbReference>
<dbReference type="STRING" id="759914.BP951000_1127"/>
<evidence type="ECO:0000313" key="5">
    <source>
        <dbReference type="Proteomes" id="UP000000332"/>
    </source>
</evidence>
<accession>D8ID94</accession>
<dbReference type="Proteomes" id="UP000000332">
    <property type="component" value="Chromosome"/>
</dbReference>
<evidence type="ECO:0000256" key="1">
    <source>
        <dbReference type="ARBA" id="ARBA00009023"/>
    </source>
</evidence>
<gene>
    <name evidence="4" type="primary">dctP</name>
    <name evidence="4" type="ordered locus">BP951000_1127</name>
</gene>
<dbReference type="KEGG" id="bpo:BP951000_1127"/>
<sequence length="375" mass="41831">MKKLFVLIFILSMINFSSCTKLGESRSGGTRTSSGPDNLDYMQAPENAEFILVTSHDHNTDGYNHQASLLFKTIVENKSNGRVGVKIYPNGQLAASGKEGIDALMSGNIDIFKATDDLASYWTPANAFGLPYLFPNDRVAEAVLSDPEIVDAARKSIAEKYPQLKLVMIAASGGWRDFATTSKKQIKVPSDIKGLKIRTVPSQVQQELVTILGGSPTAMPYSEIYTSLSTGVVDGVKLSIVDIVNAKLHETLHYIILDNHAYLSAFWFINSDKLNSMPEDLQVIVLDAFEDMRNYLNSYPKHQQIQAYNDFRARGGVVYNPSEDELNMFVEQSKPVKDWLVEQYGEEVSPWIAKLEQKVNEHSKRIEGINNQLIN</sequence>
<dbReference type="GeneID" id="56439692"/>
<dbReference type="CDD" id="cd13677">
    <property type="entry name" value="PBP2_TRAP_SBP_like_6"/>
    <property type="match status" value="1"/>
</dbReference>
<dbReference type="FunCoup" id="D8ID94">
    <property type="interactions" value="40"/>
</dbReference>